<proteinExistence type="predicted"/>
<keyword evidence="3" id="KW-1185">Reference proteome</keyword>
<name>A0A494VII0_9SPHI</name>
<reference evidence="2 3" key="1">
    <citation type="submission" date="2018-10" db="EMBL/GenBank/DDBJ databases">
        <title>Genome sequencing of Mucilaginibacter sp. HYN0043.</title>
        <authorList>
            <person name="Kim M."/>
            <person name="Yi H."/>
        </authorList>
    </citation>
    <scope>NUCLEOTIDE SEQUENCE [LARGE SCALE GENOMIC DNA]</scope>
    <source>
        <strain evidence="2 3">HYN0043</strain>
    </source>
</reference>
<dbReference type="InterPro" id="IPR056091">
    <property type="entry name" value="DUF7674"/>
</dbReference>
<evidence type="ECO:0000313" key="3">
    <source>
        <dbReference type="Proteomes" id="UP000270046"/>
    </source>
</evidence>
<dbReference type="Pfam" id="PF24722">
    <property type="entry name" value="DUF7674"/>
    <property type="match status" value="1"/>
</dbReference>
<gene>
    <name evidence="2" type="ORF">HYN43_004855</name>
</gene>
<sequence length="125" mass="14601">MSAWRKRAIACLPELRKEFEDPSTSIYGVFMELLPATVNAHKNNDATQLRRCYEFAAWCFTQKSKDLWNAAAVSFYEHLGDRAETLQGMHLWVSRDIYLEIRGLLKQRLDDVVMKELDKRYGVRG</sequence>
<accession>A0A494VII0</accession>
<dbReference type="OrthoDB" id="7063661at2"/>
<dbReference type="AlphaFoldDB" id="A0A494VII0"/>
<dbReference type="Proteomes" id="UP000270046">
    <property type="component" value="Chromosome"/>
</dbReference>
<evidence type="ECO:0000313" key="2">
    <source>
        <dbReference type="EMBL" id="AYL94667.1"/>
    </source>
</evidence>
<feature type="domain" description="DUF7674" evidence="1">
    <location>
        <begin position="8"/>
        <end position="97"/>
    </location>
</feature>
<organism evidence="2 3">
    <name type="scientific">Mucilaginibacter celer</name>
    <dbReference type="NCBI Taxonomy" id="2305508"/>
    <lineage>
        <taxon>Bacteria</taxon>
        <taxon>Pseudomonadati</taxon>
        <taxon>Bacteroidota</taxon>
        <taxon>Sphingobacteriia</taxon>
        <taxon>Sphingobacteriales</taxon>
        <taxon>Sphingobacteriaceae</taxon>
        <taxon>Mucilaginibacter</taxon>
    </lineage>
</organism>
<evidence type="ECO:0000259" key="1">
    <source>
        <dbReference type="Pfam" id="PF24722"/>
    </source>
</evidence>
<protein>
    <recommendedName>
        <fullName evidence="1">DUF7674 domain-containing protein</fullName>
    </recommendedName>
</protein>
<dbReference type="KEGG" id="muh:HYN43_004855"/>
<dbReference type="EMBL" id="CP032869">
    <property type="protein sequence ID" value="AYL94667.1"/>
    <property type="molecule type" value="Genomic_DNA"/>
</dbReference>
<dbReference type="RefSeq" id="WP_119408379.1">
    <property type="nucleotide sequence ID" value="NZ_CP032869.1"/>
</dbReference>